<dbReference type="Proteomes" id="UP000615234">
    <property type="component" value="Unassembled WGS sequence"/>
</dbReference>
<keyword evidence="4" id="KW-1185">Reference proteome</keyword>
<dbReference type="AlphaFoldDB" id="A0A8I0AQZ2"/>
<feature type="signal peptide" evidence="2">
    <location>
        <begin position="1"/>
        <end position="20"/>
    </location>
</feature>
<accession>A0A8I0AQZ2</accession>
<evidence type="ECO:0000256" key="2">
    <source>
        <dbReference type="SAM" id="SignalP"/>
    </source>
</evidence>
<protein>
    <submittedName>
        <fullName evidence="3">Ubiquinone biosynthesis protein</fullName>
    </submittedName>
</protein>
<feature type="region of interest" description="Disordered" evidence="1">
    <location>
        <begin position="24"/>
        <end position="59"/>
    </location>
</feature>
<dbReference type="EMBL" id="JACOOX010000006">
    <property type="protein sequence ID" value="MBC5663603.1"/>
    <property type="molecule type" value="Genomic_DNA"/>
</dbReference>
<proteinExistence type="predicted"/>
<feature type="compositionally biased region" description="Low complexity" evidence="1">
    <location>
        <begin position="24"/>
        <end position="53"/>
    </location>
</feature>
<feature type="chain" id="PRO_5038821984" evidence="2">
    <location>
        <begin position="21"/>
        <end position="171"/>
    </location>
</feature>
<name>A0A8I0AQZ2_9FIRM</name>
<keyword evidence="2" id="KW-0732">Signal</keyword>
<organism evidence="3 4">
    <name type="scientific">Coprococcus hominis</name>
    <name type="common">ex Liu et al. 2022</name>
    <dbReference type="NCBI Taxonomy" id="2763039"/>
    <lineage>
        <taxon>Bacteria</taxon>
        <taxon>Bacillati</taxon>
        <taxon>Bacillota</taxon>
        <taxon>Clostridia</taxon>
        <taxon>Lachnospirales</taxon>
        <taxon>Lachnospiraceae</taxon>
        <taxon>Coprococcus</taxon>
    </lineage>
</organism>
<evidence type="ECO:0000313" key="3">
    <source>
        <dbReference type="EMBL" id="MBC5663603.1"/>
    </source>
</evidence>
<evidence type="ECO:0000313" key="4">
    <source>
        <dbReference type="Proteomes" id="UP000615234"/>
    </source>
</evidence>
<evidence type="ECO:0000256" key="1">
    <source>
        <dbReference type="SAM" id="MobiDB-lite"/>
    </source>
</evidence>
<reference evidence="3 4" key="1">
    <citation type="submission" date="2020-08" db="EMBL/GenBank/DDBJ databases">
        <title>Genome public.</title>
        <authorList>
            <person name="Liu C."/>
            <person name="Sun Q."/>
        </authorList>
    </citation>
    <scope>NUCLEOTIDE SEQUENCE [LARGE SCALE GENOMIC DNA]</scope>
    <source>
        <strain evidence="3 4">NSJ-10</strain>
    </source>
</reference>
<keyword evidence="3" id="KW-0830">Ubiquinone</keyword>
<comment type="caution">
    <text evidence="3">The sequence shown here is derived from an EMBL/GenBank/DDBJ whole genome shotgun (WGS) entry which is preliminary data.</text>
</comment>
<sequence>MKKSFLLCACLVVMAFTLTACGEKNNPETTGTTTGSSTEDSSSTENGNNSNGTGSVGKDLGNMIDDAGDVVDDAAKDVSDALTGNYDTYDHAYKYFMDQIPGDSKNYEVRNNDKDLTDYNSGSMGYHFELHDTRKSDNSKVGDFYVDSTSGKVYKAASGSGVSEFDFSTLK</sequence>
<gene>
    <name evidence="3" type="ORF">H8S09_12100</name>
</gene>
<dbReference type="PROSITE" id="PS51257">
    <property type="entry name" value="PROKAR_LIPOPROTEIN"/>
    <property type="match status" value="1"/>
</dbReference>
<dbReference type="RefSeq" id="WP_021943706.1">
    <property type="nucleotide sequence ID" value="NZ_JACOOX010000006.1"/>
</dbReference>